<protein>
    <submittedName>
        <fullName evidence="4">Gamma-butyrobetaine hydroxylase-like domain-containing protein</fullName>
    </submittedName>
</protein>
<evidence type="ECO:0000256" key="2">
    <source>
        <dbReference type="ARBA" id="ARBA00023004"/>
    </source>
</evidence>
<dbReference type="InterPro" id="IPR010376">
    <property type="entry name" value="GBBH-like_N"/>
</dbReference>
<dbReference type="InterPro" id="IPR038492">
    <property type="entry name" value="GBBH-like_N_sf"/>
</dbReference>
<evidence type="ECO:0000256" key="1">
    <source>
        <dbReference type="ARBA" id="ARBA00022723"/>
    </source>
</evidence>
<proteinExistence type="predicted"/>
<evidence type="ECO:0000313" key="4">
    <source>
        <dbReference type="EMBL" id="MEI9401477.1"/>
    </source>
</evidence>
<dbReference type="Pfam" id="PF06155">
    <property type="entry name" value="GBBH-like_N"/>
    <property type="match status" value="1"/>
</dbReference>
<keyword evidence="2" id="KW-0408">Iron</keyword>
<organism evidence="4 5">
    <name type="scientific">Mesorhizobium argentiipisi</name>
    <dbReference type="NCBI Taxonomy" id="3015175"/>
    <lineage>
        <taxon>Bacteria</taxon>
        <taxon>Pseudomonadati</taxon>
        <taxon>Pseudomonadota</taxon>
        <taxon>Alphaproteobacteria</taxon>
        <taxon>Hyphomicrobiales</taxon>
        <taxon>Phyllobacteriaceae</taxon>
        <taxon>Mesorhizobium</taxon>
    </lineage>
</organism>
<keyword evidence="1" id="KW-0479">Metal-binding</keyword>
<reference evidence="4 5" key="1">
    <citation type="submission" date="2022-12" db="EMBL/GenBank/DDBJ databases">
        <authorList>
            <person name="Muema E."/>
        </authorList>
    </citation>
    <scope>NUCLEOTIDE SEQUENCE [LARGE SCALE GENOMIC DNA]</scope>
    <source>
        <strain evidence="5">1330</strain>
    </source>
</reference>
<evidence type="ECO:0000313" key="5">
    <source>
        <dbReference type="Proteomes" id="UP001366503"/>
    </source>
</evidence>
<gene>
    <name evidence="4" type="ORF">O7A05_04625</name>
</gene>
<sequence>MLRTATLADDGRVIELGWKDGTVSRFHAIWLRDNALDAKTRSAGTDSG</sequence>
<dbReference type="RefSeq" id="WP_337091785.1">
    <property type="nucleotide sequence ID" value="NZ_JAPYKO010000002.1"/>
</dbReference>
<comment type="caution">
    <text evidence="4">The sequence shown here is derived from an EMBL/GenBank/DDBJ whole genome shotgun (WGS) entry which is preliminary data.</text>
</comment>
<accession>A0ABU8K780</accession>
<dbReference type="EMBL" id="JAPYKO010000002">
    <property type="protein sequence ID" value="MEI9401477.1"/>
    <property type="molecule type" value="Genomic_DNA"/>
</dbReference>
<evidence type="ECO:0000259" key="3">
    <source>
        <dbReference type="Pfam" id="PF06155"/>
    </source>
</evidence>
<dbReference type="Gene3D" id="3.30.2020.30">
    <property type="match status" value="1"/>
</dbReference>
<keyword evidence="5" id="KW-1185">Reference proteome</keyword>
<feature type="domain" description="Gamma-butyrobetaine hydroxylase-like N-terminal" evidence="3">
    <location>
        <begin position="7"/>
        <end position="41"/>
    </location>
</feature>
<dbReference type="Proteomes" id="UP001366503">
    <property type="component" value="Unassembled WGS sequence"/>
</dbReference>
<name>A0ABU8K780_9HYPH</name>